<evidence type="ECO:0000256" key="1">
    <source>
        <dbReference type="SAM" id="Phobius"/>
    </source>
</evidence>
<evidence type="ECO:0000313" key="2">
    <source>
        <dbReference type="EMBL" id="MBL6903353.1"/>
    </source>
</evidence>
<accession>A0A937JEM0</accession>
<protein>
    <submittedName>
        <fullName evidence="2">DUF4345 family protein</fullName>
    </submittedName>
</protein>
<feature type="transmembrane region" description="Helical" evidence="1">
    <location>
        <begin position="111"/>
        <end position="133"/>
    </location>
</feature>
<keyword evidence="1" id="KW-0812">Transmembrane</keyword>
<name>A0A937JEM0_9GAMM</name>
<comment type="caution">
    <text evidence="2">The sequence shown here is derived from an EMBL/GenBank/DDBJ whole genome shotgun (WGS) entry which is preliminary data.</text>
</comment>
<proteinExistence type="predicted"/>
<dbReference type="AlphaFoldDB" id="A0A937JEM0"/>
<keyword evidence="1" id="KW-0472">Membrane</keyword>
<dbReference type="Proteomes" id="UP000705230">
    <property type="component" value="Unassembled WGS sequence"/>
</dbReference>
<feature type="transmembrane region" description="Helical" evidence="1">
    <location>
        <begin position="87"/>
        <end position="105"/>
    </location>
</feature>
<keyword evidence="1" id="KW-1133">Transmembrane helix</keyword>
<evidence type="ECO:0000313" key="3">
    <source>
        <dbReference type="Proteomes" id="UP000705230"/>
    </source>
</evidence>
<dbReference type="EMBL" id="JADHSG010000004">
    <property type="protein sequence ID" value="MBL6903353.1"/>
    <property type="molecule type" value="Genomic_DNA"/>
</dbReference>
<feature type="transmembrane region" description="Helical" evidence="1">
    <location>
        <begin position="59"/>
        <end position="80"/>
    </location>
</feature>
<feature type="transmembrane region" description="Helical" evidence="1">
    <location>
        <begin position="7"/>
        <end position="25"/>
    </location>
</feature>
<sequence>MIWIIRLFLLSMTLMYFGIGVWAILSPLFSAVEADYPSITEYIGLSISSTIGYSELAGIYGGLNLGVGILCFIGIFSLNYMKKSLQLLMFLTGSIAAGRIIFSAIPSTPPLVNTFFIFEILTFTFCIFALNFFKPLKNSA</sequence>
<reference evidence="2" key="1">
    <citation type="submission" date="2020-10" db="EMBL/GenBank/DDBJ databases">
        <title>Microbiome of the Black Sea water column analyzed by genome centric metagenomics.</title>
        <authorList>
            <person name="Cabello-Yeves P.J."/>
            <person name="Callieri C."/>
            <person name="Picazo A."/>
            <person name="Mehrshad M."/>
            <person name="Haro-Moreno J.M."/>
            <person name="Roda-Garcia J."/>
            <person name="Dzembekova N."/>
            <person name="Slabakova V."/>
            <person name="Slabakova N."/>
            <person name="Moncheva S."/>
            <person name="Rodriguez-Valera F."/>
        </authorList>
    </citation>
    <scope>NUCLEOTIDE SEQUENCE</scope>
    <source>
        <strain evidence="2">BS30m-G43</strain>
    </source>
</reference>
<gene>
    <name evidence="2" type="ORF">ISR29_04040</name>
</gene>
<dbReference type="InterPro" id="IPR025597">
    <property type="entry name" value="DUF4345"/>
</dbReference>
<dbReference type="Pfam" id="PF14248">
    <property type="entry name" value="DUF4345"/>
    <property type="match status" value="1"/>
</dbReference>
<organism evidence="2 3">
    <name type="scientific">SAR86 cluster bacterium</name>
    <dbReference type="NCBI Taxonomy" id="2030880"/>
    <lineage>
        <taxon>Bacteria</taxon>
        <taxon>Pseudomonadati</taxon>
        <taxon>Pseudomonadota</taxon>
        <taxon>Gammaproteobacteria</taxon>
        <taxon>SAR86 cluster</taxon>
    </lineage>
</organism>